<organism evidence="2 3">
    <name type="scientific">Cytospora schulzeri</name>
    <dbReference type="NCBI Taxonomy" id="448051"/>
    <lineage>
        <taxon>Eukaryota</taxon>
        <taxon>Fungi</taxon>
        <taxon>Dikarya</taxon>
        <taxon>Ascomycota</taxon>
        <taxon>Pezizomycotina</taxon>
        <taxon>Sordariomycetes</taxon>
        <taxon>Sordariomycetidae</taxon>
        <taxon>Diaporthales</taxon>
        <taxon>Cytosporaceae</taxon>
        <taxon>Cytospora</taxon>
    </lineage>
</organism>
<evidence type="ECO:0000256" key="1">
    <source>
        <dbReference type="SAM" id="MobiDB-lite"/>
    </source>
</evidence>
<name>A0A423VQ78_9PEZI</name>
<feature type="region of interest" description="Disordered" evidence="1">
    <location>
        <begin position="1"/>
        <end position="35"/>
    </location>
</feature>
<evidence type="ECO:0000313" key="3">
    <source>
        <dbReference type="Proteomes" id="UP000283895"/>
    </source>
</evidence>
<sequence length="77" mass="8707">MNSKFKSIFSNSSKTKTDSDPKPSYTKLQSSSDSIYSAQSIDVAEAKREAWKAKRAKDAEDYLWKHGFGITFPPTRI</sequence>
<gene>
    <name evidence="2" type="ORF">VMCG_08742</name>
</gene>
<evidence type="ECO:0000313" key="2">
    <source>
        <dbReference type="EMBL" id="ROV93169.1"/>
    </source>
</evidence>
<comment type="caution">
    <text evidence="2">The sequence shown here is derived from an EMBL/GenBank/DDBJ whole genome shotgun (WGS) entry which is preliminary data.</text>
</comment>
<keyword evidence="3" id="KW-1185">Reference proteome</keyword>
<dbReference type="Proteomes" id="UP000283895">
    <property type="component" value="Unassembled WGS sequence"/>
</dbReference>
<feature type="compositionally biased region" description="Low complexity" evidence="1">
    <location>
        <begin position="1"/>
        <end position="14"/>
    </location>
</feature>
<dbReference type="AlphaFoldDB" id="A0A423VQ78"/>
<dbReference type="EMBL" id="LKEA01000046">
    <property type="protein sequence ID" value="ROV93169.1"/>
    <property type="molecule type" value="Genomic_DNA"/>
</dbReference>
<accession>A0A423VQ78</accession>
<reference evidence="2 3" key="1">
    <citation type="submission" date="2015-09" db="EMBL/GenBank/DDBJ databases">
        <title>Host preference determinants of Valsa canker pathogens revealed by comparative genomics.</title>
        <authorList>
            <person name="Yin Z."/>
            <person name="Huang L."/>
        </authorList>
    </citation>
    <scope>NUCLEOTIDE SEQUENCE [LARGE SCALE GENOMIC DNA]</scope>
    <source>
        <strain evidence="2 3">03-1</strain>
    </source>
</reference>
<proteinExistence type="predicted"/>
<protein>
    <submittedName>
        <fullName evidence="2">Uncharacterized protein</fullName>
    </submittedName>
</protein>